<dbReference type="GO" id="GO:0034650">
    <property type="term" value="P:cortisol metabolic process"/>
    <property type="evidence" value="ECO:0007669"/>
    <property type="project" value="TreeGrafter"/>
</dbReference>
<sequence length="435" mass="47087">MSFYLVGLTENHGTTDTAQLETRGDYFPGFLCRNGEDWRSDRLVLNKEVMALGGVRKFLPFLDQVAQDFVTFMQRRVNKNSRGTLTVDLYSDLFRFTLEASSYVLYGARLGLLEENPNSESLRFITAVQTMLRTTLPLLFMPPALLQRMNSKLWTEHVTAWDTIFDHAEKCIQNIYQEFCLGQERKYCGIMAELLLQGELSLDSIKANITELMAGGVDTVKDALCMAVKANTERATVGKGAMVRVSGSVDTARVTEGMAMVRVSGSVDTARVAVGVAMVRVSGSVDTARVAEGVAMVRVSGSVDTARVTEGVTMVRVSGSVDTARVTEGVAMVRVSGSVDTARVTEGVAMVRVSGSVDTARVTEGLAMVRVSGSVDTARVTEVVAMVRVSGSMDRARVTEGMPMVRVSGSVDTARVAEGMAMVRGVRQCGHSKGH</sequence>
<keyword evidence="8" id="KW-0503">Monooxygenase</keyword>
<dbReference type="PANTHER" id="PTHR24279">
    <property type="entry name" value="CYTOCHROME P450"/>
    <property type="match status" value="1"/>
</dbReference>
<dbReference type="Proteomes" id="UP001066276">
    <property type="component" value="Chromosome 2_2"/>
</dbReference>
<evidence type="ECO:0000313" key="12">
    <source>
        <dbReference type="Proteomes" id="UP001066276"/>
    </source>
</evidence>
<dbReference type="InterPro" id="IPR001128">
    <property type="entry name" value="Cyt_P450"/>
</dbReference>
<evidence type="ECO:0000256" key="2">
    <source>
        <dbReference type="ARBA" id="ARBA00004325"/>
    </source>
</evidence>
<dbReference type="InterPro" id="IPR050479">
    <property type="entry name" value="CYP11_CYP27_families"/>
</dbReference>
<name>A0AAV7V3Z7_PLEWA</name>
<dbReference type="PANTHER" id="PTHR24279:SF1">
    <property type="entry name" value="CYTOCHROME P450 11B2, MITOCHONDRIAL"/>
    <property type="match status" value="1"/>
</dbReference>
<dbReference type="GO" id="GO:0020037">
    <property type="term" value="F:heme binding"/>
    <property type="evidence" value="ECO:0007669"/>
    <property type="project" value="InterPro"/>
</dbReference>
<reference evidence="11" key="1">
    <citation type="journal article" date="2022" name="bioRxiv">
        <title>Sequencing and chromosome-scale assembly of the giantPleurodeles waltlgenome.</title>
        <authorList>
            <person name="Brown T."/>
            <person name="Elewa A."/>
            <person name="Iarovenko S."/>
            <person name="Subramanian E."/>
            <person name="Araus A.J."/>
            <person name="Petzold A."/>
            <person name="Susuki M."/>
            <person name="Suzuki K.-i.T."/>
            <person name="Hayashi T."/>
            <person name="Toyoda A."/>
            <person name="Oliveira C."/>
            <person name="Osipova E."/>
            <person name="Leigh N.D."/>
            <person name="Simon A."/>
            <person name="Yun M.H."/>
        </authorList>
    </citation>
    <scope>NUCLEOTIDE SEQUENCE</scope>
    <source>
        <strain evidence="11">20211129_DDA</strain>
        <tissue evidence="11">Liver</tissue>
    </source>
</reference>
<dbReference type="GO" id="GO:0004497">
    <property type="term" value="F:monooxygenase activity"/>
    <property type="evidence" value="ECO:0007669"/>
    <property type="project" value="UniProtKB-KW"/>
</dbReference>
<keyword evidence="12" id="KW-1185">Reference proteome</keyword>
<keyword evidence="10" id="KW-0472">Membrane</keyword>
<dbReference type="GO" id="GO:0071375">
    <property type="term" value="P:cellular response to peptide hormone stimulus"/>
    <property type="evidence" value="ECO:0007669"/>
    <property type="project" value="TreeGrafter"/>
</dbReference>
<proteinExistence type="inferred from homology"/>
<dbReference type="InterPro" id="IPR036396">
    <property type="entry name" value="Cyt_P450_sf"/>
</dbReference>
<evidence type="ECO:0000256" key="3">
    <source>
        <dbReference type="ARBA" id="ARBA00010617"/>
    </source>
</evidence>
<accession>A0AAV7V3Z7</accession>
<evidence type="ECO:0000256" key="9">
    <source>
        <dbReference type="ARBA" id="ARBA00023128"/>
    </source>
</evidence>
<evidence type="ECO:0000313" key="11">
    <source>
        <dbReference type="EMBL" id="KAJ1195356.1"/>
    </source>
</evidence>
<evidence type="ECO:0000256" key="8">
    <source>
        <dbReference type="ARBA" id="ARBA00023033"/>
    </source>
</evidence>
<evidence type="ECO:0000256" key="5">
    <source>
        <dbReference type="ARBA" id="ARBA00022723"/>
    </source>
</evidence>
<gene>
    <name evidence="11" type="ORF">NDU88_004636</name>
</gene>
<protein>
    <submittedName>
        <fullName evidence="11">Uncharacterized protein</fullName>
    </submittedName>
</protein>
<evidence type="ECO:0000256" key="10">
    <source>
        <dbReference type="ARBA" id="ARBA00023136"/>
    </source>
</evidence>
<evidence type="ECO:0000256" key="4">
    <source>
        <dbReference type="ARBA" id="ARBA00022617"/>
    </source>
</evidence>
<keyword evidence="6" id="KW-0560">Oxidoreductase</keyword>
<evidence type="ECO:0000256" key="7">
    <source>
        <dbReference type="ARBA" id="ARBA00023004"/>
    </source>
</evidence>
<dbReference type="GO" id="GO:0006700">
    <property type="term" value="P:C21-steroid hormone biosynthetic process"/>
    <property type="evidence" value="ECO:0007669"/>
    <property type="project" value="TreeGrafter"/>
</dbReference>
<keyword evidence="9" id="KW-0496">Mitochondrion</keyword>
<comment type="caution">
    <text evidence="11">The sequence shown here is derived from an EMBL/GenBank/DDBJ whole genome shotgun (WGS) entry which is preliminary data.</text>
</comment>
<comment type="similarity">
    <text evidence="3">Belongs to the cytochrome P450 family.</text>
</comment>
<evidence type="ECO:0000256" key="1">
    <source>
        <dbReference type="ARBA" id="ARBA00001971"/>
    </source>
</evidence>
<dbReference type="GO" id="GO:0005506">
    <property type="term" value="F:iron ion binding"/>
    <property type="evidence" value="ECO:0007669"/>
    <property type="project" value="InterPro"/>
</dbReference>
<comment type="subcellular location">
    <subcellularLocation>
        <location evidence="2">Mitochondrion membrane</location>
    </subcellularLocation>
</comment>
<dbReference type="EMBL" id="JANPWB010000004">
    <property type="protein sequence ID" value="KAJ1195356.1"/>
    <property type="molecule type" value="Genomic_DNA"/>
</dbReference>
<keyword evidence="4" id="KW-0349">Heme</keyword>
<dbReference type="GO" id="GO:0005743">
    <property type="term" value="C:mitochondrial inner membrane"/>
    <property type="evidence" value="ECO:0007669"/>
    <property type="project" value="TreeGrafter"/>
</dbReference>
<evidence type="ECO:0000256" key="6">
    <source>
        <dbReference type="ARBA" id="ARBA00023002"/>
    </source>
</evidence>
<dbReference type="SUPFAM" id="SSF48264">
    <property type="entry name" value="Cytochrome P450"/>
    <property type="match status" value="1"/>
</dbReference>
<dbReference type="Gene3D" id="1.10.630.10">
    <property type="entry name" value="Cytochrome P450"/>
    <property type="match status" value="1"/>
</dbReference>
<keyword evidence="7" id="KW-0408">Iron</keyword>
<dbReference type="GO" id="GO:0008203">
    <property type="term" value="P:cholesterol metabolic process"/>
    <property type="evidence" value="ECO:0007669"/>
    <property type="project" value="TreeGrafter"/>
</dbReference>
<dbReference type="GO" id="GO:0006704">
    <property type="term" value="P:glucocorticoid biosynthetic process"/>
    <property type="evidence" value="ECO:0007669"/>
    <property type="project" value="TreeGrafter"/>
</dbReference>
<dbReference type="AlphaFoldDB" id="A0AAV7V3Z7"/>
<comment type="cofactor">
    <cofactor evidence="1">
        <name>heme</name>
        <dbReference type="ChEBI" id="CHEBI:30413"/>
    </cofactor>
</comment>
<dbReference type="GO" id="GO:0016705">
    <property type="term" value="F:oxidoreductase activity, acting on paired donors, with incorporation or reduction of molecular oxygen"/>
    <property type="evidence" value="ECO:0007669"/>
    <property type="project" value="InterPro"/>
</dbReference>
<keyword evidence="5" id="KW-0479">Metal-binding</keyword>
<dbReference type="Pfam" id="PF00067">
    <property type="entry name" value="p450"/>
    <property type="match status" value="1"/>
</dbReference>
<organism evidence="11 12">
    <name type="scientific">Pleurodeles waltl</name>
    <name type="common">Iberian ribbed newt</name>
    <dbReference type="NCBI Taxonomy" id="8319"/>
    <lineage>
        <taxon>Eukaryota</taxon>
        <taxon>Metazoa</taxon>
        <taxon>Chordata</taxon>
        <taxon>Craniata</taxon>
        <taxon>Vertebrata</taxon>
        <taxon>Euteleostomi</taxon>
        <taxon>Amphibia</taxon>
        <taxon>Batrachia</taxon>
        <taxon>Caudata</taxon>
        <taxon>Salamandroidea</taxon>
        <taxon>Salamandridae</taxon>
        <taxon>Pleurodelinae</taxon>
        <taxon>Pleurodeles</taxon>
    </lineage>
</organism>